<evidence type="ECO:0000313" key="2">
    <source>
        <dbReference type="EMBL" id="EHS63580.1"/>
    </source>
</evidence>
<gene>
    <name evidence="2" type="ORF">PGTG_20674</name>
</gene>
<dbReference type="STRING" id="418459.H6QPC4"/>
<protein>
    <submittedName>
        <fullName evidence="2">Uncharacterized protein</fullName>
    </submittedName>
</protein>
<dbReference type="KEGG" id="pgr:PGTG_20674"/>
<proteinExistence type="predicted"/>
<dbReference type="HOGENOM" id="CLU_1797424_0_0_1"/>
<dbReference type="RefSeq" id="XP_003890641.1">
    <property type="nucleotide sequence ID" value="XM_003890592.1"/>
</dbReference>
<keyword evidence="3" id="KW-1185">Reference proteome</keyword>
<organism evidence="2 3">
    <name type="scientific">Puccinia graminis f. sp. tritici (strain CRL 75-36-700-3 / race SCCL)</name>
    <name type="common">Black stem rust fungus</name>
    <dbReference type="NCBI Taxonomy" id="418459"/>
    <lineage>
        <taxon>Eukaryota</taxon>
        <taxon>Fungi</taxon>
        <taxon>Dikarya</taxon>
        <taxon>Basidiomycota</taxon>
        <taxon>Pucciniomycotina</taxon>
        <taxon>Pucciniomycetes</taxon>
        <taxon>Pucciniales</taxon>
        <taxon>Pucciniaceae</taxon>
        <taxon>Puccinia</taxon>
    </lineage>
</organism>
<dbReference type="VEuPathDB" id="FungiDB:PGTG_20674"/>
<dbReference type="InParanoid" id="H6QPC4"/>
<dbReference type="Proteomes" id="UP000008783">
    <property type="component" value="Unassembled WGS sequence"/>
</dbReference>
<reference evidence="3" key="1">
    <citation type="journal article" date="2011" name="Proc. Natl. Acad. Sci. U.S.A.">
        <title>Obligate biotrophy features unraveled by the genomic analysis of rust fungi.</title>
        <authorList>
            <person name="Duplessis S."/>
            <person name="Cuomo C.A."/>
            <person name="Lin Y.-C."/>
            <person name="Aerts A."/>
            <person name="Tisserant E."/>
            <person name="Veneault-Fourrey C."/>
            <person name="Joly D.L."/>
            <person name="Hacquard S."/>
            <person name="Amselem J."/>
            <person name="Cantarel B.L."/>
            <person name="Chiu R."/>
            <person name="Coutinho P.M."/>
            <person name="Feau N."/>
            <person name="Field M."/>
            <person name="Frey P."/>
            <person name="Gelhaye E."/>
            <person name="Goldberg J."/>
            <person name="Grabherr M.G."/>
            <person name="Kodira C.D."/>
            <person name="Kohler A."/>
            <person name="Kuees U."/>
            <person name="Lindquist E.A."/>
            <person name="Lucas S.M."/>
            <person name="Mago R."/>
            <person name="Mauceli E."/>
            <person name="Morin E."/>
            <person name="Murat C."/>
            <person name="Pangilinan J.L."/>
            <person name="Park R."/>
            <person name="Pearson M."/>
            <person name="Quesneville H."/>
            <person name="Rouhier N."/>
            <person name="Sakthikumar S."/>
            <person name="Salamov A.A."/>
            <person name="Schmutz J."/>
            <person name="Selles B."/>
            <person name="Shapiro H."/>
            <person name="Tanguay P."/>
            <person name="Tuskan G.A."/>
            <person name="Henrissat B."/>
            <person name="Van de Peer Y."/>
            <person name="Rouze P."/>
            <person name="Ellis J.G."/>
            <person name="Dodds P.N."/>
            <person name="Schein J.E."/>
            <person name="Zhong S."/>
            <person name="Hamelin R.C."/>
            <person name="Grigoriev I.V."/>
            <person name="Szabo L.J."/>
            <person name="Martin F."/>
        </authorList>
    </citation>
    <scope>NUCLEOTIDE SEQUENCE [LARGE SCALE GENOMIC DNA]</scope>
    <source>
        <strain evidence="3">CRL 75-36-700-3 / race SCCL</strain>
    </source>
</reference>
<accession>H6QPC4</accession>
<evidence type="ECO:0000256" key="1">
    <source>
        <dbReference type="SAM" id="MobiDB-lite"/>
    </source>
</evidence>
<name>H6QPC4_PUCGT</name>
<dbReference type="EMBL" id="DS178264">
    <property type="protein sequence ID" value="EHS63580.1"/>
    <property type="molecule type" value="Genomic_DNA"/>
</dbReference>
<dbReference type="AlphaFoldDB" id="H6QPC4"/>
<dbReference type="GeneID" id="13543145"/>
<sequence>MLDDAFSLPAGGTVEDTGQCPTRRGRAQPISSGGIPPDEMMYIQSRWEESLRSRWCTSRLVGRDSSRQAAIYTSSPGGIPPDHMVYNPARHLARWDETLQPTRLYSVLTAEESRGNPLAVKTMFSLGDRRVSQGVASPTSSGRV</sequence>
<evidence type="ECO:0000313" key="3">
    <source>
        <dbReference type="Proteomes" id="UP000008783"/>
    </source>
</evidence>
<feature type="region of interest" description="Disordered" evidence="1">
    <location>
        <begin position="1"/>
        <end position="38"/>
    </location>
</feature>